<gene>
    <name evidence="2" type="ORF">Q6348_07750</name>
</gene>
<dbReference type="RefSeq" id="WP_304600726.1">
    <property type="nucleotide sequence ID" value="NZ_JAUQYO010000001.1"/>
</dbReference>
<evidence type="ECO:0000259" key="1">
    <source>
        <dbReference type="Pfam" id="PF07811"/>
    </source>
</evidence>
<keyword evidence="3" id="KW-1185">Reference proteome</keyword>
<proteinExistence type="predicted"/>
<dbReference type="EMBL" id="JAUQYP010000001">
    <property type="protein sequence ID" value="MDO8107090.1"/>
    <property type="molecule type" value="Genomic_DNA"/>
</dbReference>
<protein>
    <submittedName>
        <fullName evidence="2">Pilus assembly protein</fullName>
    </submittedName>
</protein>
<evidence type="ECO:0000313" key="2">
    <source>
        <dbReference type="EMBL" id="MDO8107090.1"/>
    </source>
</evidence>
<dbReference type="InterPro" id="IPR012495">
    <property type="entry name" value="TadE-like_dom"/>
</dbReference>
<sequence>MDTVLVGALTTLLFASVLQLGLALHVRTTLIDCAAEGARYGALADRGPADGADRAVDLIRMSLTSSYASDVSARRTTLDGLPVIEVRVTAPLPVLGLLGPGTLTVTGHALEEAP</sequence>
<name>A0ABT9D881_9CELL</name>
<comment type="caution">
    <text evidence="2">The sequence shown here is derived from an EMBL/GenBank/DDBJ whole genome shotgun (WGS) entry which is preliminary data.</text>
</comment>
<reference evidence="2 3" key="1">
    <citation type="submission" date="2023-07" db="EMBL/GenBank/DDBJ databases">
        <title>Description of novel actinomycetes strains, isolated from tidal flat sediment.</title>
        <authorList>
            <person name="Lu C."/>
        </authorList>
    </citation>
    <scope>NUCLEOTIDE SEQUENCE [LARGE SCALE GENOMIC DNA]</scope>
    <source>
        <strain evidence="2 3">SYSU T00b441</strain>
    </source>
</reference>
<evidence type="ECO:0000313" key="3">
    <source>
        <dbReference type="Proteomes" id="UP001232536"/>
    </source>
</evidence>
<dbReference type="Proteomes" id="UP001232536">
    <property type="component" value="Unassembled WGS sequence"/>
</dbReference>
<feature type="domain" description="TadE-like" evidence="1">
    <location>
        <begin position="6"/>
        <end position="39"/>
    </location>
</feature>
<accession>A0ABT9D881</accession>
<dbReference type="Pfam" id="PF07811">
    <property type="entry name" value="TadE"/>
    <property type="match status" value="1"/>
</dbReference>
<organism evidence="2 3">
    <name type="scientific">Actinotalea lenta</name>
    <dbReference type="NCBI Taxonomy" id="3064654"/>
    <lineage>
        <taxon>Bacteria</taxon>
        <taxon>Bacillati</taxon>
        <taxon>Actinomycetota</taxon>
        <taxon>Actinomycetes</taxon>
        <taxon>Micrococcales</taxon>
        <taxon>Cellulomonadaceae</taxon>
        <taxon>Actinotalea</taxon>
    </lineage>
</organism>